<evidence type="ECO:0000256" key="1">
    <source>
        <dbReference type="ARBA" id="ARBA00023239"/>
    </source>
</evidence>
<keyword evidence="1" id="KW-0456">Lyase</keyword>
<gene>
    <name evidence="2" type="ORF">SAMN06296036_102251</name>
</gene>
<evidence type="ECO:0000313" key="3">
    <source>
        <dbReference type="Proteomes" id="UP000192907"/>
    </source>
</evidence>
<dbReference type="Pfam" id="PF07977">
    <property type="entry name" value="FabA"/>
    <property type="match status" value="1"/>
</dbReference>
<dbReference type="SUPFAM" id="SSF54637">
    <property type="entry name" value="Thioesterase/thiol ester dehydrase-isomerase"/>
    <property type="match status" value="1"/>
</dbReference>
<dbReference type="PANTHER" id="PTHR30272">
    <property type="entry name" value="3-HYDROXYACYL-[ACYL-CARRIER-PROTEIN] DEHYDRATASE"/>
    <property type="match status" value="1"/>
</dbReference>
<dbReference type="STRING" id="1513793.SAMN06296036_102251"/>
<name>A0A1Y6BBF6_9BACT</name>
<dbReference type="AlphaFoldDB" id="A0A1Y6BBF6"/>
<protein>
    <submittedName>
        <fullName evidence="2">3-hydroxyacyl-[acyl-carrier-protein] dehydratase</fullName>
    </submittedName>
</protein>
<keyword evidence="3" id="KW-1185">Reference proteome</keyword>
<dbReference type="PANTHER" id="PTHR30272:SF1">
    <property type="entry name" value="3-HYDROXYACYL-[ACYL-CARRIER-PROTEIN] DEHYDRATASE"/>
    <property type="match status" value="1"/>
</dbReference>
<dbReference type="EMBL" id="FWZT01000002">
    <property type="protein sequence ID" value="SME95949.1"/>
    <property type="molecule type" value="Genomic_DNA"/>
</dbReference>
<dbReference type="GO" id="GO:0016829">
    <property type="term" value="F:lyase activity"/>
    <property type="evidence" value="ECO:0007669"/>
    <property type="project" value="UniProtKB-KW"/>
</dbReference>
<dbReference type="InterPro" id="IPR013114">
    <property type="entry name" value="FabA_FabZ"/>
</dbReference>
<accession>A0A1Y6BBF6</accession>
<dbReference type="Gene3D" id="3.10.129.10">
    <property type="entry name" value="Hotdog Thioesterase"/>
    <property type="match status" value="1"/>
</dbReference>
<dbReference type="OrthoDB" id="9772788at2"/>
<dbReference type="InterPro" id="IPR029069">
    <property type="entry name" value="HotDog_dom_sf"/>
</dbReference>
<dbReference type="RefSeq" id="WP_132315266.1">
    <property type="nucleotide sequence ID" value="NZ_FWZT01000002.1"/>
</dbReference>
<organism evidence="2 3">
    <name type="scientific">Pseudobacteriovorax antillogorgiicola</name>
    <dbReference type="NCBI Taxonomy" id="1513793"/>
    <lineage>
        <taxon>Bacteria</taxon>
        <taxon>Pseudomonadati</taxon>
        <taxon>Bdellovibrionota</taxon>
        <taxon>Oligoflexia</taxon>
        <taxon>Oligoflexales</taxon>
        <taxon>Pseudobacteriovoracaceae</taxon>
        <taxon>Pseudobacteriovorax</taxon>
    </lineage>
</organism>
<dbReference type="Proteomes" id="UP000192907">
    <property type="component" value="Unassembled WGS sequence"/>
</dbReference>
<proteinExistence type="predicted"/>
<reference evidence="3" key="1">
    <citation type="submission" date="2017-04" db="EMBL/GenBank/DDBJ databases">
        <authorList>
            <person name="Varghese N."/>
            <person name="Submissions S."/>
        </authorList>
    </citation>
    <scope>NUCLEOTIDE SEQUENCE [LARGE SCALE GENOMIC DNA]</scope>
    <source>
        <strain evidence="3">RKEM611</strain>
    </source>
</reference>
<sequence>MELPNSLPELSEKILSHLPQQEPFRFVDQLTHIDEDEIHGQYRFKNDEYFYRGHFPHHPVTPGVILTEAMAQIGVCSLSIYLMLRKGNDLSQALTTLFTESNVEFLAAVEPGELITVKAKKVFWRRGKLKCQCDLFKENGQLAAQGTLAGIGV</sequence>
<evidence type="ECO:0000313" key="2">
    <source>
        <dbReference type="EMBL" id="SME95949.1"/>
    </source>
</evidence>